<dbReference type="GO" id="GO:0003729">
    <property type="term" value="F:mRNA binding"/>
    <property type="evidence" value="ECO:0007669"/>
    <property type="project" value="TreeGrafter"/>
</dbReference>
<evidence type="ECO:0000313" key="6">
    <source>
        <dbReference type="Proteomes" id="UP000835052"/>
    </source>
</evidence>
<evidence type="ECO:0000256" key="3">
    <source>
        <dbReference type="SAM" id="MobiDB-lite"/>
    </source>
</evidence>
<dbReference type="EMBL" id="CAJGYM010000017">
    <property type="protein sequence ID" value="CAD6190699.1"/>
    <property type="molecule type" value="Genomic_DNA"/>
</dbReference>
<evidence type="ECO:0000256" key="2">
    <source>
        <dbReference type="PROSITE-ProRule" id="PRU00176"/>
    </source>
</evidence>
<feature type="compositionally biased region" description="Pro residues" evidence="3">
    <location>
        <begin position="235"/>
        <end position="253"/>
    </location>
</feature>
<organism evidence="5 6">
    <name type="scientific">Caenorhabditis auriculariae</name>
    <dbReference type="NCBI Taxonomy" id="2777116"/>
    <lineage>
        <taxon>Eukaryota</taxon>
        <taxon>Metazoa</taxon>
        <taxon>Ecdysozoa</taxon>
        <taxon>Nematoda</taxon>
        <taxon>Chromadorea</taxon>
        <taxon>Rhabditida</taxon>
        <taxon>Rhabditina</taxon>
        <taxon>Rhabditomorpha</taxon>
        <taxon>Rhabditoidea</taxon>
        <taxon>Rhabditidae</taxon>
        <taxon>Peloderinae</taxon>
        <taxon>Caenorhabditis</taxon>
    </lineage>
</organism>
<sequence>MVRARTCANRLYVGKLPRRMSQRQVQELLNRACTPLRIEVEILMADNQERNRGYAFVQFQSEQEAEAGQRMLGSTEAFGNRLFIGPALRELEPSEELMRQSCSLHIRGVFSETTTTVELTEHFGGVEAGIASCILGRNYAFINCTERAKAEELVAKFSGTDYKNVPLNIRFSRPRISYHKAFTSEEENTVPLAHFMAGTASPAPLALPAPVALPAFAAPPAPVALPAFPPLAATPAPPAQPAPPAPQPPLIFPQPFNLPPHAPQLPIAPMPHPFHPLNAQQLQLLGLNPDVYMHYYNQMFTTFWQAQLHQEPITPKKALEILCANDRLPEPTYKTHFDVVSKLYSTEINIGLIRIQGPPQNSGQSAQFSAIAQALQLPFGRPPFHF</sequence>
<keyword evidence="1 2" id="KW-0694">RNA-binding</keyword>
<keyword evidence="6" id="KW-1185">Reference proteome</keyword>
<evidence type="ECO:0000313" key="5">
    <source>
        <dbReference type="EMBL" id="CAD6190699.1"/>
    </source>
</evidence>
<dbReference type="Gene3D" id="3.30.70.330">
    <property type="match status" value="2"/>
</dbReference>
<dbReference type="PANTHER" id="PTHR48025">
    <property type="entry name" value="OS02G0815200 PROTEIN"/>
    <property type="match status" value="1"/>
</dbReference>
<accession>A0A8S1H4M7</accession>
<comment type="caution">
    <text evidence="5">The sequence shown here is derived from an EMBL/GenBank/DDBJ whole genome shotgun (WGS) entry which is preliminary data.</text>
</comment>
<dbReference type="OrthoDB" id="5850218at2759"/>
<dbReference type="InterPro" id="IPR012677">
    <property type="entry name" value="Nucleotide-bd_a/b_plait_sf"/>
</dbReference>
<proteinExistence type="predicted"/>
<evidence type="ECO:0000259" key="4">
    <source>
        <dbReference type="PROSITE" id="PS50102"/>
    </source>
</evidence>
<dbReference type="PANTHER" id="PTHR48025:SF1">
    <property type="entry name" value="RRM DOMAIN-CONTAINING PROTEIN"/>
    <property type="match status" value="1"/>
</dbReference>
<feature type="domain" description="RRM" evidence="4">
    <location>
        <begin position="9"/>
        <end position="89"/>
    </location>
</feature>
<dbReference type="CDD" id="cd00590">
    <property type="entry name" value="RRM_SF"/>
    <property type="match status" value="1"/>
</dbReference>
<evidence type="ECO:0000256" key="1">
    <source>
        <dbReference type="ARBA" id="ARBA00022884"/>
    </source>
</evidence>
<protein>
    <recommendedName>
        <fullName evidence="4">RRM domain-containing protein</fullName>
    </recommendedName>
</protein>
<gene>
    <name evidence="5" type="ORF">CAUJ_LOCUS6618</name>
</gene>
<name>A0A8S1H4M7_9PELO</name>
<dbReference type="SUPFAM" id="SSF54928">
    <property type="entry name" value="RNA-binding domain, RBD"/>
    <property type="match status" value="2"/>
</dbReference>
<dbReference type="SMART" id="SM00360">
    <property type="entry name" value="RRM"/>
    <property type="match status" value="2"/>
</dbReference>
<feature type="region of interest" description="Disordered" evidence="3">
    <location>
        <begin position="234"/>
        <end position="253"/>
    </location>
</feature>
<dbReference type="PROSITE" id="PS50102">
    <property type="entry name" value="RRM"/>
    <property type="match status" value="1"/>
</dbReference>
<dbReference type="AlphaFoldDB" id="A0A8S1H4M7"/>
<dbReference type="InterPro" id="IPR050502">
    <property type="entry name" value="Euk_RNA-bind_prot"/>
</dbReference>
<dbReference type="Pfam" id="PF00076">
    <property type="entry name" value="RRM_1"/>
    <property type="match status" value="1"/>
</dbReference>
<dbReference type="Proteomes" id="UP000835052">
    <property type="component" value="Unassembled WGS sequence"/>
</dbReference>
<reference evidence="5" key="1">
    <citation type="submission" date="2020-10" db="EMBL/GenBank/DDBJ databases">
        <authorList>
            <person name="Kikuchi T."/>
        </authorList>
    </citation>
    <scope>NUCLEOTIDE SEQUENCE</scope>
    <source>
        <strain evidence="5">NKZ352</strain>
    </source>
</reference>
<dbReference type="InterPro" id="IPR000504">
    <property type="entry name" value="RRM_dom"/>
</dbReference>
<dbReference type="InterPro" id="IPR035979">
    <property type="entry name" value="RBD_domain_sf"/>
</dbReference>